<dbReference type="Proteomes" id="UP000199110">
    <property type="component" value="Unassembled WGS sequence"/>
</dbReference>
<dbReference type="RefSeq" id="WP_092777150.1">
    <property type="nucleotide sequence ID" value="NZ_FORA01000001.1"/>
</dbReference>
<gene>
    <name evidence="1" type="ORF">SAMN04488095_0700</name>
</gene>
<dbReference type="STRING" id="390807.SAMN04488095_0700"/>
<name>A0A1I3HSU2_9RHOB</name>
<sequence>MSALRSGSGSRFLYDPFDAANARIDANERVLQERWDALTFRLQQIEGTLERLERRLWLAVMGVAGTVLAQGVNYLISL</sequence>
<evidence type="ECO:0000313" key="2">
    <source>
        <dbReference type="Proteomes" id="UP000199110"/>
    </source>
</evidence>
<keyword evidence="2" id="KW-1185">Reference proteome</keyword>
<reference evidence="1 2" key="1">
    <citation type="submission" date="2016-10" db="EMBL/GenBank/DDBJ databases">
        <authorList>
            <person name="de Groot N.N."/>
        </authorList>
    </citation>
    <scope>NUCLEOTIDE SEQUENCE [LARGE SCALE GENOMIC DNA]</scope>
    <source>
        <strain evidence="1 2">DSM 19073</strain>
    </source>
</reference>
<evidence type="ECO:0000313" key="1">
    <source>
        <dbReference type="EMBL" id="SFI38752.1"/>
    </source>
</evidence>
<accession>A0A1I3HSU2</accession>
<dbReference type="OrthoDB" id="7873894at2"/>
<protein>
    <recommendedName>
        <fullName evidence="3">Haemolysin XhlA</fullName>
    </recommendedName>
</protein>
<evidence type="ECO:0008006" key="3">
    <source>
        <dbReference type="Google" id="ProtNLM"/>
    </source>
</evidence>
<dbReference type="EMBL" id="FORA01000001">
    <property type="protein sequence ID" value="SFI38752.1"/>
    <property type="molecule type" value="Genomic_DNA"/>
</dbReference>
<organism evidence="1 2">
    <name type="scientific">Jannaschia pohangensis</name>
    <dbReference type="NCBI Taxonomy" id="390807"/>
    <lineage>
        <taxon>Bacteria</taxon>
        <taxon>Pseudomonadati</taxon>
        <taxon>Pseudomonadota</taxon>
        <taxon>Alphaproteobacteria</taxon>
        <taxon>Rhodobacterales</taxon>
        <taxon>Roseobacteraceae</taxon>
        <taxon>Jannaschia</taxon>
    </lineage>
</organism>
<proteinExistence type="predicted"/>
<dbReference type="AlphaFoldDB" id="A0A1I3HSU2"/>